<dbReference type="EMBL" id="CP025544">
    <property type="protein sequence ID" value="AXK60322.1"/>
    <property type="molecule type" value="Genomic_DNA"/>
</dbReference>
<organism evidence="8 9">
    <name type="scientific">Candidatus Chromulinivorax destructor</name>
    <dbReference type="NCBI Taxonomy" id="2066483"/>
    <lineage>
        <taxon>Bacteria</taxon>
        <taxon>Candidatus Babelota</taxon>
        <taxon>Candidatus Babeliae</taxon>
        <taxon>Candidatus Babeliales</taxon>
        <taxon>Candidatus Chromulinivoraceae</taxon>
        <taxon>Candidatus Chromulinivorax</taxon>
    </lineage>
</organism>
<evidence type="ECO:0000256" key="5">
    <source>
        <dbReference type="ARBA" id="ARBA00035648"/>
    </source>
</evidence>
<evidence type="ECO:0000256" key="1">
    <source>
        <dbReference type="ARBA" id="ARBA00001968"/>
    </source>
</evidence>
<evidence type="ECO:0000313" key="8">
    <source>
        <dbReference type="EMBL" id="AXK60322.1"/>
    </source>
</evidence>
<sequence length="350" mass="40274">MLKYKQQHSKKRIKNRTCTSDAQFQFYFWIQRKAYYNVMTRKKYMVLSMTGFATSTAEIALANNSKMILSLSIKSLNSRFFEMTCKLPSILSNLEIPIQRVLQKQLHRGHIFLHIKITNQEALQESVTPSIHTIQNYLDAIEIIQKKFDLHDKVTLSQILQLPNALQNEEVELNEEVEAAIVKAAYDLSVQLIQAQQKEGALLAHDIKQQLTSMQSKIEKIQTLSMQFIKEKKEALTHVMSLLLAFPAEQEQKSQEQCLLEAKKSTLLYEIEKIDINEETVRFNSHLINLASQFETTETAKGKKIDFIIQELNREINTIAAKCSQITISSLAIDIKSELEKAREQGQNII</sequence>
<dbReference type="AlphaFoldDB" id="A0A345ZAK5"/>
<comment type="similarity">
    <text evidence="5">Belongs to the YicC/YloC family.</text>
</comment>
<dbReference type="InterPro" id="IPR013527">
    <property type="entry name" value="YicC-like_N"/>
</dbReference>
<dbReference type="GO" id="GO:0016787">
    <property type="term" value="F:hydrolase activity"/>
    <property type="evidence" value="ECO:0007669"/>
    <property type="project" value="UniProtKB-KW"/>
</dbReference>
<dbReference type="PANTHER" id="PTHR30636:SF3">
    <property type="entry name" value="UPF0701 PROTEIN YICC"/>
    <property type="match status" value="1"/>
</dbReference>
<keyword evidence="3" id="KW-0255">Endonuclease</keyword>
<comment type="cofactor">
    <cofactor evidence="1">
        <name>a divalent metal cation</name>
        <dbReference type="ChEBI" id="CHEBI:60240"/>
    </cofactor>
</comment>
<dbReference type="InterPro" id="IPR005229">
    <property type="entry name" value="YicC/YloC-like"/>
</dbReference>
<dbReference type="Pfam" id="PF03755">
    <property type="entry name" value="YicC-like_N"/>
    <property type="match status" value="1"/>
</dbReference>
<name>A0A345ZAK5_9BACT</name>
<dbReference type="InterPro" id="IPR013551">
    <property type="entry name" value="YicC-like_C"/>
</dbReference>
<evidence type="ECO:0000256" key="2">
    <source>
        <dbReference type="ARBA" id="ARBA00022722"/>
    </source>
</evidence>
<protein>
    <recommendedName>
        <fullName evidence="10">YicC family protein</fullName>
    </recommendedName>
</protein>
<evidence type="ECO:0000259" key="6">
    <source>
        <dbReference type="Pfam" id="PF03755"/>
    </source>
</evidence>
<reference evidence="8 9" key="1">
    <citation type="submission" date="2017-12" db="EMBL/GenBank/DDBJ databases">
        <title>Chromulinavorax destructans is a abundant pathogen of dominant heterotrophic picoflagllates.</title>
        <authorList>
            <person name="Deeg C.M."/>
            <person name="Zimmer M."/>
            <person name="Suttle C.A."/>
        </authorList>
    </citation>
    <scope>NUCLEOTIDE SEQUENCE [LARGE SCALE GENOMIC DNA]</scope>
    <source>
        <strain evidence="8 9">SeV1</strain>
    </source>
</reference>
<keyword evidence="2" id="KW-0540">Nuclease</keyword>
<dbReference type="PANTHER" id="PTHR30636">
    <property type="entry name" value="UPF0701 PROTEIN YICC"/>
    <property type="match status" value="1"/>
</dbReference>
<dbReference type="Pfam" id="PF08340">
    <property type="entry name" value="YicC-like_C"/>
    <property type="match status" value="1"/>
</dbReference>
<feature type="domain" description="Endoribonuclease YicC-like C-terminal" evidence="7">
    <location>
        <begin position="264"/>
        <end position="349"/>
    </location>
</feature>
<keyword evidence="4" id="KW-0378">Hydrolase</keyword>
<dbReference type="GO" id="GO:0004521">
    <property type="term" value="F:RNA endonuclease activity"/>
    <property type="evidence" value="ECO:0007669"/>
    <property type="project" value="InterPro"/>
</dbReference>
<feature type="domain" description="Endoribonuclease YicC-like N-terminal" evidence="6">
    <location>
        <begin position="47"/>
        <end position="204"/>
    </location>
</feature>
<keyword evidence="9" id="KW-1185">Reference proteome</keyword>
<dbReference type="KEGG" id="cdes:C0J27_00970"/>
<dbReference type="Proteomes" id="UP000254834">
    <property type="component" value="Chromosome"/>
</dbReference>
<gene>
    <name evidence="8" type="ORF">C0J27_00970</name>
</gene>
<dbReference type="OrthoDB" id="9771229at2"/>
<evidence type="ECO:0000259" key="7">
    <source>
        <dbReference type="Pfam" id="PF08340"/>
    </source>
</evidence>
<evidence type="ECO:0000313" key="9">
    <source>
        <dbReference type="Proteomes" id="UP000254834"/>
    </source>
</evidence>
<evidence type="ECO:0008006" key="10">
    <source>
        <dbReference type="Google" id="ProtNLM"/>
    </source>
</evidence>
<proteinExistence type="inferred from homology"/>
<accession>A0A345ZAK5</accession>
<evidence type="ECO:0000256" key="4">
    <source>
        <dbReference type="ARBA" id="ARBA00022801"/>
    </source>
</evidence>
<evidence type="ECO:0000256" key="3">
    <source>
        <dbReference type="ARBA" id="ARBA00022759"/>
    </source>
</evidence>